<reference evidence="14" key="1">
    <citation type="journal article" date="2014" name="Nat. Genet.">
        <title>A reference genome for common bean and genome-wide analysis of dual domestications.</title>
        <authorList>
            <person name="Schmutz J."/>
            <person name="McClean P.E."/>
            <person name="Mamidi S."/>
            <person name="Wu G.A."/>
            <person name="Cannon S.B."/>
            <person name="Grimwood J."/>
            <person name="Jenkins J."/>
            <person name="Shu S."/>
            <person name="Song Q."/>
            <person name="Chavarro C."/>
            <person name="Torres-Torres M."/>
            <person name="Geffroy V."/>
            <person name="Moghaddam S.M."/>
            <person name="Gao D."/>
            <person name="Abernathy B."/>
            <person name="Barry K."/>
            <person name="Blair M."/>
            <person name="Brick M.A."/>
            <person name="Chovatia M."/>
            <person name="Gepts P."/>
            <person name="Goodstein D.M."/>
            <person name="Gonzales M."/>
            <person name="Hellsten U."/>
            <person name="Hyten D.L."/>
            <person name="Jia G."/>
            <person name="Kelly J.D."/>
            <person name="Kudrna D."/>
            <person name="Lee R."/>
            <person name="Richard M.M."/>
            <person name="Miklas P.N."/>
            <person name="Osorno J.M."/>
            <person name="Rodrigues J."/>
            <person name="Thareau V."/>
            <person name="Urrea C.A."/>
            <person name="Wang M."/>
            <person name="Yu Y."/>
            <person name="Zhang M."/>
            <person name="Wing R.A."/>
            <person name="Cregan P.B."/>
            <person name="Rokhsar D.S."/>
            <person name="Jackson S.A."/>
        </authorList>
    </citation>
    <scope>NUCLEOTIDE SEQUENCE [LARGE SCALE GENOMIC DNA]</scope>
    <source>
        <strain evidence="14">cv. G19833</strain>
    </source>
</reference>
<evidence type="ECO:0000256" key="9">
    <source>
        <dbReference type="ARBA" id="ARBA00023136"/>
    </source>
</evidence>
<dbReference type="Gramene" id="ESW12403">
    <property type="protein sequence ID" value="ESW12403"/>
    <property type="gene ID" value="PHAVU_008G109300g"/>
</dbReference>
<keyword evidence="6" id="KW-0732">Signal</keyword>
<dbReference type="eggNOG" id="KOG0619">
    <property type="taxonomic scope" value="Eukaryota"/>
</dbReference>
<keyword evidence="8 12" id="KW-1133">Transmembrane helix</keyword>
<dbReference type="Pfam" id="PF00560">
    <property type="entry name" value="LRR_1"/>
    <property type="match status" value="9"/>
</dbReference>
<keyword evidence="7" id="KW-0677">Repeat</keyword>
<dbReference type="SMR" id="V7B6D1"/>
<dbReference type="OMA" id="SGMIPQW"/>
<proteinExistence type="inferred from homology"/>
<comment type="similarity">
    <text evidence="2">Belongs to the RLP family.</text>
</comment>
<organism evidence="13 14">
    <name type="scientific">Phaseolus vulgaris</name>
    <name type="common">Kidney bean</name>
    <name type="synonym">French bean</name>
    <dbReference type="NCBI Taxonomy" id="3885"/>
    <lineage>
        <taxon>Eukaryota</taxon>
        <taxon>Viridiplantae</taxon>
        <taxon>Streptophyta</taxon>
        <taxon>Embryophyta</taxon>
        <taxon>Tracheophyta</taxon>
        <taxon>Spermatophyta</taxon>
        <taxon>Magnoliopsida</taxon>
        <taxon>eudicotyledons</taxon>
        <taxon>Gunneridae</taxon>
        <taxon>Pentapetalae</taxon>
        <taxon>rosids</taxon>
        <taxon>fabids</taxon>
        <taxon>Fabales</taxon>
        <taxon>Fabaceae</taxon>
        <taxon>Papilionoideae</taxon>
        <taxon>50 kb inversion clade</taxon>
        <taxon>NPAAA clade</taxon>
        <taxon>indigoferoid/millettioid clade</taxon>
        <taxon>Phaseoleae</taxon>
        <taxon>Phaseolus</taxon>
    </lineage>
</organism>
<dbReference type="OrthoDB" id="1424602at2759"/>
<evidence type="ECO:0000256" key="3">
    <source>
        <dbReference type="ARBA" id="ARBA00022475"/>
    </source>
</evidence>
<keyword evidence="10" id="KW-0675">Receptor</keyword>
<dbReference type="AlphaFoldDB" id="V7B6D1"/>
<dbReference type="InterPro" id="IPR032675">
    <property type="entry name" value="LRR_dom_sf"/>
</dbReference>
<protein>
    <submittedName>
        <fullName evidence="13">Uncharacterized protein</fullName>
    </submittedName>
</protein>
<evidence type="ECO:0000313" key="13">
    <source>
        <dbReference type="EMBL" id="ESW12403.1"/>
    </source>
</evidence>
<dbReference type="Proteomes" id="UP000000226">
    <property type="component" value="Chromosome 8"/>
</dbReference>
<dbReference type="SUPFAM" id="SSF52058">
    <property type="entry name" value="L domain-like"/>
    <property type="match status" value="2"/>
</dbReference>
<evidence type="ECO:0000256" key="12">
    <source>
        <dbReference type="SAM" id="Phobius"/>
    </source>
</evidence>
<evidence type="ECO:0000256" key="8">
    <source>
        <dbReference type="ARBA" id="ARBA00022989"/>
    </source>
</evidence>
<dbReference type="Pfam" id="PF13855">
    <property type="entry name" value="LRR_8"/>
    <property type="match status" value="1"/>
</dbReference>
<dbReference type="Pfam" id="PF13516">
    <property type="entry name" value="LRR_6"/>
    <property type="match status" value="1"/>
</dbReference>
<name>V7B6D1_PHAVU</name>
<keyword evidence="14" id="KW-1185">Reference proteome</keyword>
<dbReference type="PANTHER" id="PTHR48062">
    <property type="entry name" value="RECEPTOR-LIKE PROTEIN 14"/>
    <property type="match status" value="1"/>
</dbReference>
<dbReference type="STRING" id="3885.V7B6D1"/>
<dbReference type="InterPro" id="IPR051502">
    <property type="entry name" value="RLP_Defense_Trigger"/>
</dbReference>
<dbReference type="Gene3D" id="3.80.10.10">
    <property type="entry name" value="Ribonuclease Inhibitor"/>
    <property type="match status" value="3"/>
</dbReference>
<dbReference type="FunFam" id="3.80.10.10:FF:000095">
    <property type="entry name" value="LRR receptor-like serine/threonine-protein kinase GSO1"/>
    <property type="match status" value="1"/>
</dbReference>
<dbReference type="PRINTS" id="PR00019">
    <property type="entry name" value="LEURICHRPT"/>
</dbReference>
<comment type="subcellular location">
    <subcellularLocation>
        <location evidence="1">Cell membrane</location>
        <topology evidence="1">Single-pass type I membrane protein</topology>
    </subcellularLocation>
</comment>
<gene>
    <name evidence="13" type="ORF">PHAVU_008G109300g</name>
</gene>
<feature type="transmembrane region" description="Helical" evidence="12">
    <location>
        <begin position="845"/>
        <end position="869"/>
    </location>
</feature>
<dbReference type="GO" id="GO:0005886">
    <property type="term" value="C:plasma membrane"/>
    <property type="evidence" value="ECO:0007669"/>
    <property type="project" value="UniProtKB-SubCell"/>
</dbReference>
<keyword evidence="4" id="KW-0433">Leucine-rich repeat</keyword>
<dbReference type="InterPro" id="IPR001611">
    <property type="entry name" value="Leu-rich_rpt"/>
</dbReference>
<evidence type="ECO:0000256" key="10">
    <source>
        <dbReference type="ARBA" id="ARBA00023170"/>
    </source>
</evidence>
<dbReference type="PANTHER" id="PTHR48062:SF21">
    <property type="entry name" value="RECEPTOR-LIKE PROTEIN 12"/>
    <property type="match status" value="1"/>
</dbReference>
<keyword evidence="9 12" id="KW-0472">Membrane</keyword>
<keyword evidence="5 12" id="KW-0812">Transmembrane</keyword>
<evidence type="ECO:0000256" key="7">
    <source>
        <dbReference type="ARBA" id="ARBA00022737"/>
    </source>
</evidence>
<dbReference type="EMBL" id="CM002295">
    <property type="protein sequence ID" value="ESW12403.1"/>
    <property type="molecule type" value="Genomic_DNA"/>
</dbReference>
<evidence type="ECO:0000256" key="1">
    <source>
        <dbReference type="ARBA" id="ARBA00004251"/>
    </source>
</evidence>
<feature type="transmembrane region" description="Helical" evidence="12">
    <location>
        <begin position="876"/>
        <end position="892"/>
    </location>
</feature>
<evidence type="ECO:0000256" key="4">
    <source>
        <dbReference type="ARBA" id="ARBA00022614"/>
    </source>
</evidence>
<evidence type="ECO:0000313" key="14">
    <source>
        <dbReference type="Proteomes" id="UP000000226"/>
    </source>
</evidence>
<dbReference type="PROSITE" id="PS51450">
    <property type="entry name" value="LRR"/>
    <property type="match status" value="2"/>
</dbReference>
<keyword evidence="11" id="KW-0325">Glycoprotein</keyword>
<dbReference type="SMART" id="SM00365">
    <property type="entry name" value="LRR_SD22"/>
    <property type="match status" value="8"/>
</dbReference>
<dbReference type="InterPro" id="IPR003591">
    <property type="entry name" value="Leu-rich_rpt_typical-subtyp"/>
</dbReference>
<evidence type="ECO:0000256" key="5">
    <source>
        <dbReference type="ARBA" id="ARBA00022692"/>
    </source>
</evidence>
<sequence>MSECENDSFKWPTNLQEIWLTYNSLSNKFVSSLSGLPRLQFLDLSYNQLKGTINISGLSTLSSLTNLDLSYNSIHYFVADQGSKSLSRLDVLQLNGNMIDGKKLKESLQALSLSIKHLHMSSNNFKGTILAKDFHDLKNLEGLRLDGSNNIENEFFKSIGNLTSLKALSLSYCQINDTLPAADWSKLKKLEELYLIQNGFEGFLPISFINMTSLRILELSHNHFIGHFDSNIATLTSLEHFGFTENQFEIPVSFTPFANHSNLQVIHGKGNKVRLDSQHSLQTWIPKFQLQELRMSSTIMTSSFQLPKFLLYQTNLTSLDFSSLKLKGGFPHWLLENNTKLTEVVFENCSLTGTMQIPLRPVRELWSIDVSNNIIIGEIPSKNISSIYPKLRYLNMSKNYMRGSISREFGRMKLHSLDLSNNQLSGEIPEDIFEARHQLKFLRLSNNKLEGPIFTIPTKLEILSLNDNNFSGRLSSNIFNTSIVSLDVSNNHLVGKISSLLKNLSGLSELRMSNNNFEGFIPLELTQLEDLKYLDLSQNNLIGLLPSFRNSSVKYIHLSNNHLTGFSKKMFIENSSLVMLDLSHNEISGGIQDMIEDLSYSKLKFLLLKGNHITGDIPKQLCQLIDLTMLDLSDNKFSGEIPHCLGTMPFDNKNLDPLLKASKGRFFAEESISQAPLPSSEHKKEKASFTSKRSTYTYIGSILAYMSGIDLSHNKLKGNIPYELGKLTRIRALNLSHNNLIGQIPYSFSNLVQTESLDLSFNKLSGEIPSNLIILTSLEVLSVAHNNLSGPLPEQKNQFATFDESSYESNPFLCGPPLPKSCHPAPRVIPNDLDFDKDNDMLVDMYVFSVSFVVSYTLALLATATTLYINPYWRQAWFYYMELVTLNCYYFIMDNFL</sequence>
<dbReference type="SMART" id="SM00369">
    <property type="entry name" value="LRR_TYP"/>
    <property type="match status" value="10"/>
</dbReference>
<evidence type="ECO:0000256" key="6">
    <source>
        <dbReference type="ARBA" id="ARBA00022729"/>
    </source>
</evidence>
<evidence type="ECO:0000256" key="11">
    <source>
        <dbReference type="ARBA" id="ARBA00023180"/>
    </source>
</evidence>
<dbReference type="Gene3D" id="3.30.1490.310">
    <property type="match status" value="1"/>
</dbReference>
<evidence type="ECO:0000256" key="2">
    <source>
        <dbReference type="ARBA" id="ARBA00009592"/>
    </source>
</evidence>
<dbReference type="FunFam" id="3.80.10.10:FF:000111">
    <property type="entry name" value="LRR receptor-like serine/threonine-protein kinase ERECTA"/>
    <property type="match status" value="1"/>
</dbReference>
<keyword evidence="3" id="KW-1003">Cell membrane</keyword>
<accession>V7B6D1</accession>